<dbReference type="EMBL" id="HE575321">
    <property type="protein sequence ID" value="CCC92016.1"/>
    <property type="molecule type" value="Genomic_DNA"/>
</dbReference>
<name>G0URK4_TRYCI</name>
<dbReference type="CDD" id="cd00593">
    <property type="entry name" value="RIBOc"/>
    <property type="match status" value="1"/>
</dbReference>
<proteinExistence type="predicted"/>
<dbReference type="PROSITE" id="PS50142">
    <property type="entry name" value="RNASE_3_2"/>
    <property type="match status" value="1"/>
</dbReference>
<dbReference type="InterPro" id="IPR040545">
    <property type="entry name" value="DICER_HTH"/>
</dbReference>
<dbReference type="InterPro" id="IPR040562">
    <property type="entry name" value="PPL4"/>
</dbReference>
<feature type="domain" description="RNase III" evidence="1">
    <location>
        <begin position="746"/>
        <end position="795"/>
    </location>
</feature>
<organism evidence="2">
    <name type="scientific">Trypanosoma congolense (strain IL3000)</name>
    <dbReference type="NCBI Taxonomy" id="1068625"/>
    <lineage>
        <taxon>Eukaryota</taxon>
        <taxon>Discoba</taxon>
        <taxon>Euglenozoa</taxon>
        <taxon>Kinetoplastea</taxon>
        <taxon>Metakinetoplastina</taxon>
        <taxon>Trypanosomatida</taxon>
        <taxon>Trypanosomatidae</taxon>
        <taxon>Trypanosoma</taxon>
        <taxon>Nannomonas</taxon>
    </lineage>
</organism>
<dbReference type="GO" id="GO:0006396">
    <property type="term" value="P:RNA processing"/>
    <property type="evidence" value="ECO:0007669"/>
    <property type="project" value="InterPro"/>
</dbReference>
<evidence type="ECO:0000259" key="1">
    <source>
        <dbReference type="PROSITE" id="PS50142"/>
    </source>
</evidence>
<dbReference type="VEuPathDB" id="TriTrypDB:TcIL3000_8_2350"/>
<protein>
    <recommendedName>
        <fullName evidence="1">RNase III domain-containing protein</fullName>
    </recommendedName>
</protein>
<gene>
    <name evidence="2" type="ORF">TCIL3000_8_2350</name>
</gene>
<dbReference type="SUPFAM" id="SSF69065">
    <property type="entry name" value="RNase III domain-like"/>
    <property type="match status" value="1"/>
</dbReference>
<dbReference type="Gene3D" id="1.10.1520.10">
    <property type="entry name" value="Ribonuclease III domain"/>
    <property type="match status" value="1"/>
</dbReference>
<dbReference type="Pfam" id="PF18177">
    <property type="entry name" value="La_HTH_kDCL"/>
    <property type="match status" value="1"/>
</dbReference>
<reference evidence="2" key="1">
    <citation type="journal article" date="2012" name="Proc. Natl. Acad. Sci. U.S.A.">
        <title>Antigenic diversity is generated by distinct evolutionary mechanisms in African trypanosome species.</title>
        <authorList>
            <person name="Jackson A.P."/>
            <person name="Berry A."/>
            <person name="Aslett M."/>
            <person name="Allison H.C."/>
            <person name="Burton P."/>
            <person name="Vavrova-Anderson J."/>
            <person name="Brown R."/>
            <person name="Browne H."/>
            <person name="Corton N."/>
            <person name="Hauser H."/>
            <person name="Gamble J."/>
            <person name="Gilderthorp R."/>
            <person name="Marcello L."/>
            <person name="McQuillan J."/>
            <person name="Otto T.D."/>
            <person name="Quail M.A."/>
            <person name="Sanders M.J."/>
            <person name="van Tonder A."/>
            <person name="Ginger M.L."/>
            <person name="Field M.C."/>
            <person name="Barry J.D."/>
            <person name="Hertz-Fowler C."/>
            <person name="Berriman M."/>
        </authorList>
    </citation>
    <scope>NUCLEOTIDE SEQUENCE</scope>
    <source>
        <strain evidence="2">IL3000</strain>
    </source>
</reference>
<sequence length="1549" mass="176527">MLIISMSMHTFIYLSTLNRFIHKKDVVKYSMAQDVHNETPQEILSREVAAETCGVTVKTILEEWLGESYMVVTSLLASFIGQSELDELLKCCPPHGKSILTNSNCQELLQISGGKFMKVVASEYALLCCPLGNTSLLTNVTRVLMSDETFAPILHGFIGDRLPLRTRFKGLLMLLVYSRGVRTTSKLLLPMFRETLRSGEYSLELPRILNELCPGKSFSGKSPEERIAFLCDELVKRNVTIEREEHFGIDSAIVRYNVKIRYGEGPWQIETDKILSEYYGIVVREARHLLNKKKRAKEVAPALKAGDQKMWVRQVHSLLRLRPPYKDLIDERTYEQIVSSNGWIPIEDMKRLLEHQVQKSRTMLPPEGDWIEKMINDHDLYGRFEVGICRISGSMFEGKLCARSLYGHEGRVISANDTFNEFEDVNDPDDCPCRAWVPAERSRLKKLRERGTFVLYDQIQLICAFREGQLDEFQKYRCEASGAGKEDEYCDEKLSKCGSLFFLEFCLRAAVRDNNMKVIKVERKKGHTHHWAIFPQSKYSSDGMGFIPRYYFTGRVAELVYKHSLGTDDLGLMMSEDRELFPSDMGFRIRFGIMPTLRDASSSEFTEQEVEHIFGEERNLDTEGSHIKLIAMETCGAPEIAGGENVTPEQEKNMKAQRSHDPALSIEEAKAKAQMLARDKERQFVRIEFPKFHSGGKNIDKRTEVIKSLKEFVQSLGLLTRHIKTDDTEVDVYELRKRCSWSNEFLAQLAGELGLAQTFDFTCLRQAITRECEDSSENYEILEFIGDAVMDFIVSVDSFLLGEPWDVDVIEKLCRNGVIGKLIPSILKGQLAKYYGQMNPKVEADMMEGILGAVYRSGMGLDEVRQQLRRFFKRIPEVMSRYERSSDSYKELGAAQSVCPYLRPDEGVLDGMFKYQCVSVVDKHLFEQFGLETASAFDCHGESHYAATPFCRIHDKDFATHFTTGNAYSYRRIPSIDTPSLFNRILTAFAEGFIAFMNENITEETHLAIDFDGTNVHSCGVLRIIWNWFHKNFESKSSMLLLDCSGITVDKERKMKQSFHIHFPQAVTNLASLMTKMERLRLDIVGSLAMGSPFGDVVGYHGPRWRETQGDGLVSLSGRAVLCTTYLRQQLSTIGGPVDSTFSQFMNLNDILAIGATCREMRRATLSYLYNTPSERNEFAQRTGHPTELVSSDTGSCGSQDYVLMRVLWASENAQNLVKARVFIPSSMVVSVSDEQSDVVKAVVRQHNNREHKPKEFYLEVVKPRREESVFSPAFWDRTVDASLQDSRKLRMYLNDKYDQVYGQQFRPLFLSHLFLGGRGVKTLNPKSNKQSHLVTCSAHDVETASDNEEEWPVEVAHASVLRLTSLRCPEYRDVYGKLYNAWTEDNNIDDAFPSAAPAKPTDDLLPMFGYECKEGEMLFSEWKLWVEGVCGLQPYIGLEDKWGDTHKTAALQPAYWTYDHKLERANFHIAGDIVFSLDQCASLLEGLTKRQGMDKMAQLLVPNVALNKESINVEYTTSYSPSVFPLFLPPRRKQVSQAAAKQDLFDVR</sequence>
<dbReference type="InterPro" id="IPR036389">
    <property type="entry name" value="RNase_III_sf"/>
</dbReference>
<evidence type="ECO:0000313" key="2">
    <source>
        <dbReference type="EMBL" id="CCC92016.1"/>
    </source>
</evidence>
<dbReference type="Pfam" id="PF18188">
    <property type="entry name" value="PPL4"/>
    <property type="match status" value="1"/>
</dbReference>
<accession>G0URK4</accession>
<dbReference type="GO" id="GO:0004525">
    <property type="term" value="F:ribonuclease III activity"/>
    <property type="evidence" value="ECO:0007669"/>
    <property type="project" value="InterPro"/>
</dbReference>
<dbReference type="InterPro" id="IPR000999">
    <property type="entry name" value="RNase_III_dom"/>
</dbReference>